<keyword evidence="2" id="KW-0472">Membrane</keyword>
<dbReference type="HOGENOM" id="CLU_806942_0_0_1"/>
<name>G2Q4K5_THET4</name>
<evidence type="ECO:0000313" key="3">
    <source>
        <dbReference type="EMBL" id="AEO53698.1"/>
    </source>
</evidence>
<dbReference type="InterPro" id="IPR009571">
    <property type="entry name" value="SUR7/Rim9-like_fungi"/>
</dbReference>
<dbReference type="OMA" id="NWIALTW"/>
<evidence type="ECO:0000256" key="1">
    <source>
        <dbReference type="SAM" id="MobiDB-lite"/>
    </source>
</evidence>
<dbReference type="Proteomes" id="UP000007322">
    <property type="component" value="Chromosome 1"/>
</dbReference>
<organism evidence="3 4">
    <name type="scientific">Thermothelomyces thermophilus (strain ATCC 42464 / BCRC 31852 / DSM 1799)</name>
    <name type="common">Sporotrichum thermophile</name>
    <dbReference type="NCBI Taxonomy" id="573729"/>
    <lineage>
        <taxon>Eukaryota</taxon>
        <taxon>Fungi</taxon>
        <taxon>Dikarya</taxon>
        <taxon>Ascomycota</taxon>
        <taxon>Pezizomycotina</taxon>
        <taxon>Sordariomycetes</taxon>
        <taxon>Sordariomycetidae</taxon>
        <taxon>Sordariales</taxon>
        <taxon>Chaetomiaceae</taxon>
        <taxon>Thermothelomyces</taxon>
    </lineage>
</organism>
<keyword evidence="2" id="KW-0812">Transmembrane</keyword>
<dbReference type="InParanoid" id="G2Q4K5"/>
<feature type="region of interest" description="Disordered" evidence="1">
    <location>
        <begin position="1"/>
        <end position="54"/>
    </location>
</feature>
<evidence type="ECO:0000313" key="4">
    <source>
        <dbReference type="Proteomes" id="UP000007322"/>
    </source>
</evidence>
<dbReference type="GO" id="GO:0005886">
    <property type="term" value="C:plasma membrane"/>
    <property type="evidence" value="ECO:0007669"/>
    <property type="project" value="InterPro"/>
</dbReference>
<dbReference type="KEGG" id="mtm:MYCTH_2295391"/>
<dbReference type="VEuPathDB" id="FungiDB:MYCTH_2295391"/>
<dbReference type="Pfam" id="PF06687">
    <property type="entry name" value="SUR7"/>
    <property type="match status" value="1"/>
</dbReference>
<gene>
    <name evidence="3" type="ORF">MYCTH_2295391</name>
</gene>
<dbReference type="eggNOG" id="ENOG502T5XB">
    <property type="taxonomic scope" value="Eukaryota"/>
</dbReference>
<keyword evidence="4" id="KW-1185">Reference proteome</keyword>
<dbReference type="GeneID" id="11508049"/>
<keyword evidence="2" id="KW-1133">Transmembrane helix</keyword>
<dbReference type="EMBL" id="CP003002">
    <property type="protein sequence ID" value="AEO53698.1"/>
    <property type="molecule type" value="Genomic_DNA"/>
</dbReference>
<sequence length="344" mass="36065">MTSAAAEALLSPSLPPSPPPPPPPPATTVDDGYKADDDGDGDSENGSKGPNEPRLSSFYSFYTLTMCEGDMTADGASRIIKCHPYFSKHLITIPAISSATSCAAADNNNNKTNNNVDNADDSYSDDDPSGVGYGLQFAVDNLITLLKTVAAFQSIGIGLTGLAAFAAVPAASLDDADCRGGDEYGPGGGGSARQRYSWAVWFNLACASAAALFLLLGALTAAAGAKVAEESIDELGAVRAAAGRSWVALAWAAVALVVAAVVHWAVRGARWRKMLRGEREERRERERKKEMEQFARRRVEEATKQLGAHAQKGKEGPPRPGVRVKPPTPAPAPPSLSSPALGFI</sequence>
<proteinExistence type="predicted"/>
<dbReference type="AlphaFoldDB" id="G2Q4K5"/>
<accession>G2Q4K5</accession>
<dbReference type="OrthoDB" id="4159154at2759"/>
<protein>
    <submittedName>
        <fullName evidence="3">Uncharacterized protein</fullName>
    </submittedName>
</protein>
<feature type="transmembrane region" description="Helical" evidence="2">
    <location>
        <begin position="200"/>
        <end position="225"/>
    </location>
</feature>
<reference evidence="3 4" key="1">
    <citation type="journal article" date="2011" name="Nat. Biotechnol.">
        <title>Comparative genomic analysis of the thermophilic biomass-degrading fungi Myceliophthora thermophila and Thielavia terrestris.</title>
        <authorList>
            <person name="Berka R.M."/>
            <person name="Grigoriev I.V."/>
            <person name="Otillar R."/>
            <person name="Salamov A."/>
            <person name="Grimwood J."/>
            <person name="Reid I."/>
            <person name="Ishmael N."/>
            <person name="John T."/>
            <person name="Darmond C."/>
            <person name="Moisan M.-C."/>
            <person name="Henrissat B."/>
            <person name="Coutinho P.M."/>
            <person name="Lombard V."/>
            <person name="Natvig D.O."/>
            <person name="Lindquist E."/>
            <person name="Schmutz J."/>
            <person name="Lucas S."/>
            <person name="Harris P."/>
            <person name="Powlowski J."/>
            <person name="Bellemare A."/>
            <person name="Taylor D."/>
            <person name="Butler G."/>
            <person name="de Vries R.P."/>
            <person name="Allijn I.E."/>
            <person name="van den Brink J."/>
            <person name="Ushinsky S."/>
            <person name="Storms R."/>
            <person name="Powell A.J."/>
            <person name="Paulsen I.T."/>
            <person name="Elbourne L.D.H."/>
            <person name="Baker S.E."/>
            <person name="Magnuson J."/>
            <person name="LaBoissiere S."/>
            <person name="Clutterbuck A.J."/>
            <person name="Martinez D."/>
            <person name="Wogulis M."/>
            <person name="de Leon A.L."/>
            <person name="Rey M.W."/>
            <person name="Tsang A."/>
        </authorList>
    </citation>
    <scope>NUCLEOTIDE SEQUENCE [LARGE SCALE GENOMIC DNA]</scope>
    <source>
        <strain evidence="4">ATCC 42464 / BCRC 31852 / DSM 1799</strain>
    </source>
</reference>
<feature type="region of interest" description="Disordered" evidence="1">
    <location>
        <begin position="277"/>
        <end position="344"/>
    </location>
</feature>
<evidence type="ECO:0000256" key="2">
    <source>
        <dbReference type="SAM" id="Phobius"/>
    </source>
</evidence>
<feature type="transmembrane region" description="Helical" evidence="2">
    <location>
        <begin position="245"/>
        <end position="266"/>
    </location>
</feature>
<feature type="compositionally biased region" description="Basic and acidic residues" evidence="1">
    <location>
        <begin position="277"/>
        <end position="303"/>
    </location>
</feature>
<dbReference type="RefSeq" id="XP_003658943.1">
    <property type="nucleotide sequence ID" value="XM_003658895.1"/>
</dbReference>
<feature type="compositionally biased region" description="Pro residues" evidence="1">
    <location>
        <begin position="13"/>
        <end position="26"/>
    </location>
</feature>
<feature type="compositionally biased region" description="Pro residues" evidence="1">
    <location>
        <begin position="326"/>
        <end position="336"/>
    </location>
</feature>